<protein>
    <submittedName>
        <fullName evidence="1">Uncharacterized protein</fullName>
    </submittedName>
</protein>
<gene>
    <name evidence="1" type="ORF">GCM10022212_15620</name>
</gene>
<evidence type="ECO:0000313" key="1">
    <source>
        <dbReference type="EMBL" id="GAA4020121.1"/>
    </source>
</evidence>
<accession>A0ABP7T2G0</accession>
<reference evidence="2" key="1">
    <citation type="journal article" date="2019" name="Int. J. Syst. Evol. Microbiol.">
        <title>The Global Catalogue of Microorganisms (GCM) 10K type strain sequencing project: providing services to taxonomists for standard genome sequencing and annotation.</title>
        <authorList>
            <consortium name="The Broad Institute Genomics Platform"/>
            <consortium name="The Broad Institute Genome Sequencing Center for Infectious Disease"/>
            <person name="Wu L."/>
            <person name="Ma J."/>
        </authorList>
    </citation>
    <scope>NUCLEOTIDE SEQUENCE [LARGE SCALE GENOMIC DNA]</scope>
    <source>
        <strain evidence="2">JCM 16673</strain>
    </source>
</reference>
<keyword evidence="2" id="KW-1185">Reference proteome</keyword>
<sequence>MARGAVACARIGACGLCKHRWRVRPQVTMGTYLRLMAVLGLEKNLALLAAEDPVGRRLQDAE</sequence>
<dbReference type="Proteomes" id="UP001501353">
    <property type="component" value="Unassembled WGS sequence"/>
</dbReference>
<name>A0ABP7T2G0_9BURK</name>
<proteinExistence type="predicted"/>
<dbReference type="EMBL" id="BAAAZE010000008">
    <property type="protein sequence ID" value="GAA4020121.1"/>
    <property type="molecule type" value="Genomic_DNA"/>
</dbReference>
<organism evidence="1 2">
    <name type="scientific">Actimicrobium antarcticum</name>
    <dbReference type="NCBI Taxonomy" id="1051899"/>
    <lineage>
        <taxon>Bacteria</taxon>
        <taxon>Pseudomonadati</taxon>
        <taxon>Pseudomonadota</taxon>
        <taxon>Betaproteobacteria</taxon>
        <taxon>Burkholderiales</taxon>
        <taxon>Oxalobacteraceae</taxon>
        <taxon>Actimicrobium</taxon>
    </lineage>
</organism>
<comment type="caution">
    <text evidence="1">The sequence shown here is derived from an EMBL/GenBank/DDBJ whole genome shotgun (WGS) entry which is preliminary data.</text>
</comment>
<evidence type="ECO:0000313" key="2">
    <source>
        <dbReference type="Proteomes" id="UP001501353"/>
    </source>
</evidence>